<keyword evidence="2" id="KW-1185">Reference proteome</keyword>
<comment type="caution">
    <text evidence="1">The sequence shown here is derived from an EMBL/GenBank/DDBJ whole genome shotgun (WGS) entry which is preliminary data.</text>
</comment>
<dbReference type="Proteomes" id="UP001222932">
    <property type="component" value="Unassembled WGS sequence"/>
</dbReference>
<reference evidence="1" key="2">
    <citation type="submission" date="2023-06" db="EMBL/GenBank/DDBJ databases">
        <authorList>
            <person name="Kobayashi Y."/>
            <person name="Kayamori A."/>
            <person name="Aoki K."/>
            <person name="Shiwa Y."/>
            <person name="Fujita N."/>
            <person name="Sugita T."/>
            <person name="Iwasaki W."/>
            <person name="Tanaka N."/>
            <person name="Takashima M."/>
        </authorList>
    </citation>
    <scope>NUCLEOTIDE SEQUENCE</scope>
    <source>
        <strain evidence="1">HIS016</strain>
    </source>
</reference>
<sequence>MSHDAETTLAVELRARRRAGSSEVHGEDRIFAFTLNDNPPFGFNIHQDRPAPISDGIAPLRARPRTPLQPLPPSLVPSPPRTVNPAAHDITPTLNMLRGLLPNWNRIMEPDVQPQELLQFLQTLVRQYVIRGARRHLSDDMVARRDGVPQSHTEAMLRLAERHLTWLRARARRPGGRELYRSIGVLGVLIGMIEEFLRSHPSSDSHNQGQDLDPDAQAHTMWVSEAEECEMSDEEEDEDEEAEVGHAMSDYCSTQSSTPELDIGECPGNHKGINRDYHCYASWTGVGWRCYFCLGDM</sequence>
<dbReference type="AlphaFoldDB" id="A0AAD3YEY6"/>
<evidence type="ECO:0000313" key="1">
    <source>
        <dbReference type="EMBL" id="GMK59529.1"/>
    </source>
</evidence>
<gene>
    <name evidence="1" type="ORF">CspeluHIS016_0801350</name>
</gene>
<dbReference type="EMBL" id="BTCM01000008">
    <property type="protein sequence ID" value="GMK59529.1"/>
    <property type="molecule type" value="Genomic_DNA"/>
</dbReference>
<proteinExistence type="predicted"/>
<name>A0AAD3YEY6_9TREE</name>
<reference evidence="1" key="1">
    <citation type="journal article" date="2023" name="BMC Genomics">
        <title>Chromosome-level genome assemblies of Cutaneotrichosporon spp. (Trichosporonales, Basidiomycota) reveal imbalanced evolution between nucleotide sequences and chromosome synteny.</title>
        <authorList>
            <person name="Kobayashi Y."/>
            <person name="Kayamori A."/>
            <person name="Aoki K."/>
            <person name="Shiwa Y."/>
            <person name="Matsutani M."/>
            <person name="Fujita N."/>
            <person name="Sugita T."/>
            <person name="Iwasaki W."/>
            <person name="Tanaka N."/>
            <person name="Takashima M."/>
        </authorList>
    </citation>
    <scope>NUCLEOTIDE SEQUENCE</scope>
    <source>
        <strain evidence="1">HIS016</strain>
    </source>
</reference>
<organism evidence="1 2">
    <name type="scientific">Cutaneotrichosporon spelunceum</name>
    <dbReference type="NCBI Taxonomy" id="1672016"/>
    <lineage>
        <taxon>Eukaryota</taxon>
        <taxon>Fungi</taxon>
        <taxon>Dikarya</taxon>
        <taxon>Basidiomycota</taxon>
        <taxon>Agaricomycotina</taxon>
        <taxon>Tremellomycetes</taxon>
        <taxon>Trichosporonales</taxon>
        <taxon>Trichosporonaceae</taxon>
        <taxon>Cutaneotrichosporon</taxon>
    </lineage>
</organism>
<evidence type="ECO:0000313" key="2">
    <source>
        <dbReference type="Proteomes" id="UP001222932"/>
    </source>
</evidence>
<protein>
    <submittedName>
        <fullName evidence="1">Uncharacterized protein</fullName>
    </submittedName>
</protein>
<accession>A0AAD3YEY6</accession>